<evidence type="ECO:0000313" key="2">
    <source>
        <dbReference type="EnsemblPlants" id="AET4Gv20760500.3"/>
    </source>
</evidence>
<dbReference type="EnsemblPlants" id="AET4Gv20760500.3">
    <property type="protein sequence ID" value="AET4Gv20760500.3"/>
    <property type="gene ID" value="AET4Gv20760500"/>
</dbReference>
<accession>A0A453J0Z8</accession>
<reference evidence="2" key="5">
    <citation type="journal article" date="2021" name="G3 (Bethesda)">
        <title>Aegilops tauschii genome assembly Aet v5.0 features greater sequence contiguity and improved annotation.</title>
        <authorList>
            <person name="Wang L."/>
            <person name="Zhu T."/>
            <person name="Rodriguez J.C."/>
            <person name="Deal K.R."/>
            <person name="Dubcovsky J."/>
            <person name="McGuire P.E."/>
            <person name="Lux T."/>
            <person name="Spannagl M."/>
            <person name="Mayer K.F.X."/>
            <person name="Baldrich P."/>
            <person name="Meyers B.C."/>
            <person name="Huo N."/>
            <person name="Gu Y.Q."/>
            <person name="Zhou H."/>
            <person name="Devos K.M."/>
            <person name="Bennetzen J.L."/>
            <person name="Unver T."/>
            <person name="Budak H."/>
            <person name="Gulick P.J."/>
            <person name="Galiba G."/>
            <person name="Kalapos B."/>
            <person name="Nelson D.R."/>
            <person name="Li P."/>
            <person name="You F.M."/>
            <person name="Luo M.C."/>
            <person name="Dvorak J."/>
        </authorList>
    </citation>
    <scope>NUCLEOTIDE SEQUENCE [LARGE SCALE GENOMIC DNA]</scope>
    <source>
        <strain evidence="2">cv. AL8/78</strain>
    </source>
</reference>
<sequence length="185" mass="21472">MESAGISKHKIMDVLCILYGGYDQVGCTTRDIYNFCHRYKQEIVAGGDAQTVIRHIIARQERNPDYLFKYFDRDRHLKGLFWSDSQSRIDYEAFGDVVFDSTYRTNKYNLSFVLFVGLNHHRGTAIFGCGVISHETNEAYEWMLHTFSEAMSQKHLISVITEGDLAMQRAIRVAWPDSNNRLCVW</sequence>
<name>A0A453J0Z8_AEGTS</name>
<reference evidence="2" key="4">
    <citation type="submission" date="2019-03" db="UniProtKB">
        <authorList>
            <consortium name="EnsemblPlants"/>
        </authorList>
    </citation>
    <scope>IDENTIFICATION</scope>
</reference>
<feature type="domain" description="MULE transposase" evidence="1">
    <location>
        <begin position="97"/>
        <end position="185"/>
    </location>
</feature>
<proteinExistence type="predicted"/>
<evidence type="ECO:0000313" key="3">
    <source>
        <dbReference type="Proteomes" id="UP000015105"/>
    </source>
</evidence>
<dbReference type="InterPro" id="IPR018289">
    <property type="entry name" value="MULE_transposase_dom"/>
</dbReference>
<keyword evidence="3" id="KW-1185">Reference proteome</keyword>
<dbReference type="Pfam" id="PF10551">
    <property type="entry name" value="MULE"/>
    <property type="match status" value="1"/>
</dbReference>
<protein>
    <recommendedName>
        <fullName evidence="1">MULE transposase domain-containing protein</fullName>
    </recommendedName>
</protein>
<evidence type="ECO:0000259" key="1">
    <source>
        <dbReference type="Pfam" id="PF10551"/>
    </source>
</evidence>
<dbReference type="PANTHER" id="PTHR47718">
    <property type="entry name" value="OS01G0519700 PROTEIN"/>
    <property type="match status" value="1"/>
</dbReference>
<dbReference type="Proteomes" id="UP000015105">
    <property type="component" value="Chromosome 4D"/>
</dbReference>
<organism evidence="2 3">
    <name type="scientific">Aegilops tauschii subsp. strangulata</name>
    <name type="common">Goatgrass</name>
    <dbReference type="NCBI Taxonomy" id="200361"/>
    <lineage>
        <taxon>Eukaryota</taxon>
        <taxon>Viridiplantae</taxon>
        <taxon>Streptophyta</taxon>
        <taxon>Embryophyta</taxon>
        <taxon>Tracheophyta</taxon>
        <taxon>Spermatophyta</taxon>
        <taxon>Magnoliopsida</taxon>
        <taxon>Liliopsida</taxon>
        <taxon>Poales</taxon>
        <taxon>Poaceae</taxon>
        <taxon>BOP clade</taxon>
        <taxon>Pooideae</taxon>
        <taxon>Triticodae</taxon>
        <taxon>Triticeae</taxon>
        <taxon>Triticinae</taxon>
        <taxon>Aegilops</taxon>
    </lineage>
</organism>
<dbReference type="Gramene" id="AET4Gv20760500.3">
    <property type="protein sequence ID" value="AET4Gv20760500.3"/>
    <property type="gene ID" value="AET4Gv20760500"/>
</dbReference>
<dbReference type="PANTHER" id="PTHR47718:SF13">
    <property type="entry name" value="OS09G0290500 PROTEIN"/>
    <property type="match status" value="1"/>
</dbReference>
<reference evidence="2" key="3">
    <citation type="journal article" date="2017" name="Nature">
        <title>Genome sequence of the progenitor of the wheat D genome Aegilops tauschii.</title>
        <authorList>
            <person name="Luo M.C."/>
            <person name="Gu Y.Q."/>
            <person name="Puiu D."/>
            <person name="Wang H."/>
            <person name="Twardziok S.O."/>
            <person name="Deal K.R."/>
            <person name="Huo N."/>
            <person name="Zhu T."/>
            <person name="Wang L."/>
            <person name="Wang Y."/>
            <person name="McGuire P.E."/>
            <person name="Liu S."/>
            <person name="Long H."/>
            <person name="Ramasamy R.K."/>
            <person name="Rodriguez J.C."/>
            <person name="Van S.L."/>
            <person name="Yuan L."/>
            <person name="Wang Z."/>
            <person name="Xia Z."/>
            <person name="Xiao L."/>
            <person name="Anderson O.D."/>
            <person name="Ouyang S."/>
            <person name="Liang Y."/>
            <person name="Zimin A.V."/>
            <person name="Pertea G."/>
            <person name="Qi P."/>
            <person name="Bennetzen J.L."/>
            <person name="Dai X."/>
            <person name="Dawson M.W."/>
            <person name="Muller H.G."/>
            <person name="Kugler K."/>
            <person name="Rivarola-Duarte L."/>
            <person name="Spannagl M."/>
            <person name="Mayer K.F.X."/>
            <person name="Lu F.H."/>
            <person name="Bevan M.W."/>
            <person name="Leroy P."/>
            <person name="Li P."/>
            <person name="You F.M."/>
            <person name="Sun Q."/>
            <person name="Liu Z."/>
            <person name="Lyons E."/>
            <person name="Wicker T."/>
            <person name="Salzberg S.L."/>
            <person name="Devos K.M."/>
            <person name="Dvorak J."/>
        </authorList>
    </citation>
    <scope>NUCLEOTIDE SEQUENCE [LARGE SCALE GENOMIC DNA]</scope>
    <source>
        <strain evidence="2">cv. AL8/78</strain>
    </source>
</reference>
<reference evidence="3" key="2">
    <citation type="journal article" date="2017" name="Nat. Plants">
        <title>The Aegilops tauschii genome reveals multiple impacts of transposons.</title>
        <authorList>
            <person name="Zhao G."/>
            <person name="Zou C."/>
            <person name="Li K."/>
            <person name="Wang K."/>
            <person name="Li T."/>
            <person name="Gao L."/>
            <person name="Zhang X."/>
            <person name="Wang H."/>
            <person name="Yang Z."/>
            <person name="Liu X."/>
            <person name="Jiang W."/>
            <person name="Mao L."/>
            <person name="Kong X."/>
            <person name="Jiao Y."/>
            <person name="Jia J."/>
        </authorList>
    </citation>
    <scope>NUCLEOTIDE SEQUENCE [LARGE SCALE GENOMIC DNA]</scope>
    <source>
        <strain evidence="3">cv. AL8/78</strain>
    </source>
</reference>
<reference evidence="3" key="1">
    <citation type="journal article" date="2014" name="Science">
        <title>Ancient hybridizations among the ancestral genomes of bread wheat.</title>
        <authorList>
            <consortium name="International Wheat Genome Sequencing Consortium,"/>
            <person name="Marcussen T."/>
            <person name="Sandve S.R."/>
            <person name="Heier L."/>
            <person name="Spannagl M."/>
            <person name="Pfeifer M."/>
            <person name="Jakobsen K.S."/>
            <person name="Wulff B.B."/>
            <person name="Steuernagel B."/>
            <person name="Mayer K.F."/>
            <person name="Olsen O.A."/>
        </authorList>
    </citation>
    <scope>NUCLEOTIDE SEQUENCE [LARGE SCALE GENOMIC DNA]</scope>
    <source>
        <strain evidence="3">cv. AL8/78</strain>
    </source>
</reference>
<dbReference type="STRING" id="200361.A0A453J0Z8"/>
<dbReference type="AlphaFoldDB" id="A0A453J0Z8"/>